<keyword evidence="1" id="KW-1133">Transmembrane helix</keyword>
<feature type="transmembrane region" description="Helical" evidence="1">
    <location>
        <begin position="221"/>
        <end position="246"/>
    </location>
</feature>
<feature type="transmembrane region" description="Helical" evidence="1">
    <location>
        <begin position="9"/>
        <end position="29"/>
    </location>
</feature>
<evidence type="ECO:0000256" key="1">
    <source>
        <dbReference type="SAM" id="Phobius"/>
    </source>
</evidence>
<keyword evidence="1" id="KW-0472">Membrane</keyword>
<accession>A0A1B3SM98</accession>
<proteinExistence type="predicted"/>
<gene>
    <name evidence="2" type="ORF">SHELI_v1c11090</name>
</gene>
<keyword evidence="3" id="KW-1185">Reference proteome</keyword>
<feature type="transmembrane region" description="Helical" evidence="1">
    <location>
        <begin position="164"/>
        <end position="183"/>
    </location>
</feature>
<organism evidence="2 3">
    <name type="scientific">Spiroplasma helicoides</name>
    <dbReference type="NCBI Taxonomy" id="216938"/>
    <lineage>
        <taxon>Bacteria</taxon>
        <taxon>Bacillati</taxon>
        <taxon>Mycoplasmatota</taxon>
        <taxon>Mollicutes</taxon>
        <taxon>Entomoplasmatales</taxon>
        <taxon>Spiroplasmataceae</taxon>
        <taxon>Spiroplasma</taxon>
    </lineage>
</organism>
<dbReference type="Proteomes" id="UP000094378">
    <property type="component" value="Chromosome"/>
</dbReference>
<evidence type="ECO:0000313" key="2">
    <source>
        <dbReference type="EMBL" id="AOG61056.1"/>
    </source>
</evidence>
<protein>
    <submittedName>
        <fullName evidence="2">Uncharacterized protein</fullName>
    </submittedName>
</protein>
<feature type="transmembrane region" description="Helical" evidence="1">
    <location>
        <begin position="92"/>
        <end position="109"/>
    </location>
</feature>
<dbReference type="STRING" id="216938.SHELI_v1c11090"/>
<evidence type="ECO:0000313" key="3">
    <source>
        <dbReference type="Proteomes" id="UP000094378"/>
    </source>
</evidence>
<dbReference type="AlphaFoldDB" id="A0A1B3SM98"/>
<keyword evidence="1" id="KW-0812">Transmembrane</keyword>
<dbReference type="RefSeq" id="WP_069117481.1">
    <property type="nucleotide sequence ID" value="NZ_CP017015.1"/>
</dbReference>
<name>A0A1B3SM98_9MOLU</name>
<sequence length="274" mass="32848">MKPFYKSKIWYSYLILAAFFGGMLIFGLYECCFVEQWYDAYSWVINYDIIMSFLSVQVNIMSIVWLVFLVINYDRRGRGITSEGFTRSLLNWNLIVFIIFWIGIIYSFVEGEMKLNLYTKNQIACTIATHFVCPLYIFIMYLITSGTTKLSYTKFWKEKDIYIAGLYPFCYLFYVYFRGLIYMKDLSHSTINGDRWYHEQATWPYPFTMFEKSKLFVGNSVAGYIILLIVVFALWIYLQHIFLIWVNNAVHNFKNKHSEKIITWWKTKVLRLKK</sequence>
<feature type="transmembrane region" description="Helical" evidence="1">
    <location>
        <begin position="121"/>
        <end position="143"/>
    </location>
</feature>
<feature type="transmembrane region" description="Helical" evidence="1">
    <location>
        <begin position="49"/>
        <end position="71"/>
    </location>
</feature>
<dbReference type="KEGG" id="shj:SHELI_v1c11090"/>
<reference evidence="2 3" key="1">
    <citation type="submission" date="2016-08" db="EMBL/GenBank/DDBJ databases">
        <title>Complete genome sequence of Spiroplasma helicoides TABS-2 (DSM 22551).</title>
        <authorList>
            <person name="Shen W.-Y."/>
            <person name="Lo W.-S."/>
            <person name="Lai Y.-C."/>
            <person name="Kuo C.-H."/>
        </authorList>
    </citation>
    <scope>NUCLEOTIDE SEQUENCE [LARGE SCALE GENOMIC DNA]</scope>
    <source>
        <strain evidence="2 3">TABS-2</strain>
    </source>
</reference>
<dbReference type="OrthoDB" id="400776at2"/>
<dbReference type="EMBL" id="CP017015">
    <property type="protein sequence ID" value="AOG61056.1"/>
    <property type="molecule type" value="Genomic_DNA"/>
</dbReference>